<feature type="transmembrane region" description="Helical" evidence="1">
    <location>
        <begin position="7"/>
        <end position="27"/>
    </location>
</feature>
<dbReference type="EMBL" id="JABBJF010000029">
    <property type="protein sequence ID" value="MBC1188372.1"/>
    <property type="molecule type" value="Genomic_DNA"/>
</dbReference>
<keyword evidence="1" id="KW-0472">Membrane</keyword>
<reference evidence="2 3" key="1">
    <citation type="submission" date="2020-04" db="EMBL/GenBank/DDBJ databases">
        <title>The draft genome of Kluyvera sichuanensis strain SCKS090646.</title>
        <authorList>
            <person name="Wei L."/>
            <person name="Liu L."/>
            <person name="Feng Y."/>
            <person name="Zong Z."/>
        </authorList>
    </citation>
    <scope>NUCLEOTIDE SEQUENCE [LARGE SCALE GENOMIC DNA]</scope>
    <source>
        <strain evidence="2 3">090646</strain>
    </source>
</reference>
<evidence type="ECO:0008006" key="4">
    <source>
        <dbReference type="Google" id="ProtNLM"/>
    </source>
</evidence>
<gene>
    <name evidence="2" type="ORF">HII27_22000</name>
</gene>
<keyword evidence="1" id="KW-1133">Transmembrane helix</keyword>
<proteinExistence type="predicted"/>
<keyword evidence="1" id="KW-0812">Transmembrane</keyword>
<keyword evidence="3" id="KW-1185">Reference proteome</keyword>
<evidence type="ECO:0000313" key="2">
    <source>
        <dbReference type="EMBL" id="MBC1188372.1"/>
    </source>
</evidence>
<accession>A0ABR6RZ18</accession>
<sequence>MSKKYKLIINIAMVIIGIIGMVVYYTANNNKAVQPNTDESALVKANEKPKESITVAVARKELKKGMRLTSEDFRLETVQVEKDSEEVKKLSVNDIDNWMVKNDVATGGKIPTAVLVAPGSDEYIQMSAKPGTIVYGFAIQKSDSYLFTNVRAGEGVDIYLAYILRESREDDGQKESIPTADTTDSINNKHFKLIMKDKKILSITSQASKMTKIVDQSSPIDNEGYILVELSPAEVMTLKGLENKSIYLFPTNKNRGDMSLEHSVLVGSEGQWPVDNRDILFTNSPAPAPIVVENIVQEPQNTIDSIREYRGTSAASTEIENKK</sequence>
<organism evidence="2 3">
    <name type="scientific">Kluyvera sichuanensis</name>
    <dbReference type="NCBI Taxonomy" id="2725494"/>
    <lineage>
        <taxon>Bacteria</taxon>
        <taxon>Pseudomonadati</taxon>
        <taxon>Pseudomonadota</taxon>
        <taxon>Gammaproteobacteria</taxon>
        <taxon>Enterobacterales</taxon>
        <taxon>Enterobacteriaceae</taxon>
        <taxon>Kluyvera</taxon>
    </lineage>
</organism>
<evidence type="ECO:0000313" key="3">
    <source>
        <dbReference type="Proteomes" id="UP000607331"/>
    </source>
</evidence>
<comment type="caution">
    <text evidence="2">The sequence shown here is derived from an EMBL/GenBank/DDBJ whole genome shotgun (WGS) entry which is preliminary data.</text>
</comment>
<protein>
    <recommendedName>
        <fullName evidence="4">Flp pilus assembly protein CpaB</fullName>
    </recommendedName>
</protein>
<evidence type="ECO:0000256" key="1">
    <source>
        <dbReference type="SAM" id="Phobius"/>
    </source>
</evidence>
<dbReference type="RefSeq" id="WP_185669538.1">
    <property type="nucleotide sequence ID" value="NZ_JABBJF010000029.1"/>
</dbReference>
<name>A0ABR6RZ18_9ENTR</name>
<dbReference type="Proteomes" id="UP000607331">
    <property type="component" value="Unassembled WGS sequence"/>
</dbReference>